<keyword evidence="2" id="KW-1003">Cell membrane</keyword>
<dbReference type="SUPFAM" id="SSF103473">
    <property type="entry name" value="MFS general substrate transporter"/>
    <property type="match status" value="1"/>
</dbReference>
<sequence length="400" mass="41696">MTRAADTIWFQVGLILVIYLYAAASMSILGIVVPLIGPIAASEHVSPGAIGSGLSFFAVPAAMASFLFGMVVDRIGVRRAFVLSIAITIAGDAVAVGMPGVWPFRLGLMLCGAGFAFATSSPPVLFMTYLPEERRAKALAFWSTFSPAGYSGGLLLAIPFLHGGNWGEAFLTHIALMFVVLAVGMAMLRELAPVAQSQLRPGLHGRPSALLVAALGIAVALPNGIAYGTSLIAPGYLARVHHVSLAASSADVALIKIIVMLIGGFIVSLCAGTPRRSRIMFIAMAIVGIAAQIVLLQPTSTIVTASLGLFLWTFAYSGLSGAGMSLLPVVAGEDRNRGAVAGMVGQFISVSSVLVPYVYFSTTLWTSYLLFAALALTGGSIAVMVVRRNGRSVHPREATI</sequence>
<dbReference type="EMBL" id="BALE01000048">
    <property type="protein sequence ID" value="GAN55491.1"/>
    <property type="molecule type" value="Genomic_DNA"/>
</dbReference>
<evidence type="ECO:0000256" key="3">
    <source>
        <dbReference type="ARBA" id="ARBA00022692"/>
    </source>
</evidence>
<dbReference type="Gene3D" id="1.20.1250.20">
    <property type="entry name" value="MFS general substrate transporter like domains"/>
    <property type="match status" value="1"/>
</dbReference>
<feature type="transmembrane region" description="Helical" evidence="6">
    <location>
        <begin position="279"/>
        <end position="297"/>
    </location>
</feature>
<dbReference type="PROSITE" id="PS50850">
    <property type="entry name" value="MFS"/>
    <property type="match status" value="1"/>
</dbReference>
<evidence type="ECO:0000256" key="1">
    <source>
        <dbReference type="ARBA" id="ARBA00004651"/>
    </source>
</evidence>
<dbReference type="GO" id="GO:0022857">
    <property type="term" value="F:transmembrane transporter activity"/>
    <property type="evidence" value="ECO:0007669"/>
    <property type="project" value="InterPro"/>
</dbReference>
<feature type="transmembrane region" description="Helical" evidence="6">
    <location>
        <begin position="12"/>
        <end position="36"/>
    </location>
</feature>
<dbReference type="STRING" id="1231623.Tasa_048_116"/>
<dbReference type="InterPro" id="IPR020846">
    <property type="entry name" value="MFS_dom"/>
</dbReference>
<feature type="transmembrane region" description="Helical" evidence="6">
    <location>
        <begin position="48"/>
        <end position="68"/>
    </location>
</feature>
<reference evidence="8 9" key="1">
    <citation type="submission" date="2012-10" db="EMBL/GenBank/DDBJ databases">
        <title>Genome sequencing of Tanticharoenia sakaeratensis NBRC 103193.</title>
        <authorList>
            <person name="Azuma Y."/>
            <person name="Hadano H."/>
            <person name="Hirakawa H."/>
            <person name="Matsushita K."/>
        </authorList>
    </citation>
    <scope>NUCLEOTIDE SEQUENCE [LARGE SCALE GENOMIC DNA]</scope>
    <source>
        <strain evidence="8 9">NBRC 103193</strain>
    </source>
</reference>
<evidence type="ECO:0000259" key="7">
    <source>
        <dbReference type="PROSITE" id="PS50850"/>
    </source>
</evidence>
<protein>
    <submittedName>
        <fullName evidence="8">Major facilitator superfamily protein</fullName>
    </submittedName>
</protein>
<accession>A0A0D6MPW9</accession>
<dbReference type="OrthoDB" id="9794076at2"/>
<organism evidence="8 9">
    <name type="scientific">Tanticharoenia sakaeratensis NBRC 103193</name>
    <dbReference type="NCBI Taxonomy" id="1231623"/>
    <lineage>
        <taxon>Bacteria</taxon>
        <taxon>Pseudomonadati</taxon>
        <taxon>Pseudomonadota</taxon>
        <taxon>Alphaproteobacteria</taxon>
        <taxon>Acetobacterales</taxon>
        <taxon>Acetobacteraceae</taxon>
        <taxon>Tanticharoenia</taxon>
    </lineage>
</organism>
<dbReference type="AlphaFoldDB" id="A0A0D6MPW9"/>
<feature type="domain" description="Major facilitator superfamily (MFS) profile" evidence="7">
    <location>
        <begin position="11"/>
        <end position="390"/>
    </location>
</feature>
<keyword evidence="3 6" id="KW-0812">Transmembrane</keyword>
<feature type="transmembrane region" description="Helical" evidence="6">
    <location>
        <begin position="80"/>
        <end position="98"/>
    </location>
</feature>
<dbReference type="InterPro" id="IPR036259">
    <property type="entry name" value="MFS_trans_sf"/>
</dbReference>
<feature type="transmembrane region" description="Helical" evidence="6">
    <location>
        <begin position="338"/>
        <end position="359"/>
    </location>
</feature>
<comment type="subcellular location">
    <subcellularLocation>
        <location evidence="1">Cell membrane</location>
        <topology evidence="1">Multi-pass membrane protein</topology>
    </subcellularLocation>
</comment>
<dbReference type="GO" id="GO:0005886">
    <property type="term" value="C:plasma membrane"/>
    <property type="evidence" value="ECO:0007669"/>
    <property type="project" value="UniProtKB-SubCell"/>
</dbReference>
<keyword evidence="9" id="KW-1185">Reference proteome</keyword>
<feature type="transmembrane region" description="Helical" evidence="6">
    <location>
        <begin position="309"/>
        <end position="331"/>
    </location>
</feature>
<dbReference type="InterPro" id="IPR050189">
    <property type="entry name" value="MFS_Efflux_Transporters"/>
</dbReference>
<dbReference type="RefSeq" id="WP_048850667.1">
    <property type="nucleotide sequence ID" value="NZ_BALE01000048.1"/>
</dbReference>
<evidence type="ECO:0000256" key="2">
    <source>
        <dbReference type="ARBA" id="ARBA00022475"/>
    </source>
</evidence>
<feature type="transmembrane region" description="Helical" evidence="6">
    <location>
        <begin position="138"/>
        <end position="158"/>
    </location>
</feature>
<comment type="caution">
    <text evidence="8">The sequence shown here is derived from an EMBL/GenBank/DDBJ whole genome shotgun (WGS) entry which is preliminary data.</text>
</comment>
<feature type="transmembrane region" description="Helical" evidence="6">
    <location>
        <begin position="209"/>
        <end position="233"/>
    </location>
</feature>
<evidence type="ECO:0000256" key="6">
    <source>
        <dbReference type="SAM" id="Phobius"/>
    </source>
</evidence>
<dbReference type="InterPro" id="IPR011701">
    <property type="entry name" value="MFS"/>
</dbReference>
<evidence type="ECO:0000256" key="4">
    <source>
        <dbReference type="ARBA" id="ARBA00022989"/>
    </source>
</evidence>
<dbReference type="Pfam" id="PF07690">
    <property type="entry name" value="MFS_1"/>
    <property type="match status" value="1"/>
</dbReference>
<keyword evidence="4 6" id="KW-1133">Transmembrane helix</keyword>
<gene>
    <name evidence="8" type="ORF">Tasa_048_116</name>
</gene>
<evidence type="ECO:0000313" key="8">
    <source>
        <dbReference type="EMBL" id="GAN55491.1"/>
    </source>
</evidence>
<keyword evidence="5 6" id="KW-0472">Membrane</keyword>
<evidence type="ECO:0000313" key="9">
    <source>
        <dbReference type="Proteomes" id="UP000032679"/>
    </source>
</evidence>
<feature type="transmembrane region" description="Helical" evidence="6">
    <location>
        <begin position="104"/>
        <end position="126"/>
    </location>
</feature>
<dbReference type="PANTHER" id="PTHR43124">
    <property type="entry name" value="PURINE EFFLUX PUMP PBUE"/>
    <property type="match status" value="1"/>
</dbReference>
<dbReference type="CDD" id="cd06174">
    <property type="entry name" value="MFS"/>
    <property type="match status" value="1"/>
</dbReference>
<proteinExistence type="predicted"/>
<dbReference type="PANTHER" id="PTHR43124:SF3">
    <property type="entry name" value="CHLORAMPHENICOL EFFLUX PUMP RV0191"/>
    <property type="match status" value="1"/>
</dbReference>
<dbReference type="Proteomes" id="UP000032679">
    <property type="component" value="Unassembled WGS sequence"/>
</dbReference>
<feature type="transmembrane region" description="Helical" evidence="6">
    <location>
        <begin position="253"/>
        <end position="272"/>
    </location>
</feature>
<feature type="transmembrane region" description="Helical" evidence="6">
    <location>
        <begin position="365"/>
        <end position="386"/>
    </location>
</feature>
<name>A0A0D6MPW9_9PROT</name>
<evidence type="ECO:0000256" key="5">
    <source>
        <dbReference type="ARBA" id="ARBA00023136"/>
    </source>
</evidence>
<feature type="transmembrane region" description="Helical" evidence="6">
    <location>
        <begin position="170"/>
        <end position="188"/>
    </location>
</feature>